<dbReference type="Proteomes" id="UP000297565">
    <property type="component" value="Unassembled WGS sequence"/>
</dbReference>
<dbReference type="RefSeq" id="WP_132994769.1">
    <property type="nucleotide sequence ID" value="NZ_CP186878.1"/>
</dbReference>
<accession>A0AAX2S4N2</accession>
<evidence type="ECO:0000256" key="5">
    <source>
        <dbReference type="ARBA" id="ARBA00023136"/>
    </source>
</evidence>
<protein>
    <recommendedName>
        <fullName evidence="6">Dynamin N-terminal domain-containing protein</fullName>
    </recommendedName>
</protein>
<sequence length="468" mass="53877">MKKSKLKQKLRNSNRLKKNLIFREDLVSLLLNANLEDNPANEYFRLIQDEFLSFANQESSLKEEAQAILKLQEIGKELNIIATEAEFYNKRTVAIAGGFSAGKSEFISSLFNTDTLHLPSGIQPTTAIPTYVVDSGDSSISINAFNYKGAKVVLSEIFPDFHKNLSHEFLQSFKFNLRDIMPNVFISLPMKFHHLCFIDTPGYNPSETNRGFTGEDVHFARDYSQRADTLIWLIGLDANGTIPKTDLDFLTQLNENDEEKKIYIVLNKADLKPKDHIEAILDTVMDTLDDYNIKVEGISAYSSILKTEMSYRETALFNFLESINTKGNKLEQILHKLFEVDHMYQVAILTKIREAQMIHESLEKISRENNEVIYDQLKRYFLIDEAYKQLKSLENVMLKLESVINHIFHEPQNASKRKVLELKDVGVPQFNSNVSQTVKSERKQQTKKESRTTSNWHNPFAWLSVEDD</sequence>
<dbReference type="InterPro" id="IPR045063">
    <property type="entry name" value="Dynamin_N"/>
</dbReference>
<evidence type="ECO:0000256" key="2">
    <source>
        <dbReference type="ARBA" id="ARBA00022741"/>
    </source>
</evidence>
<dbReference type="SUPFAM" id="SSF52540">
    <property type="entry name" value="P-loop containing nucleoside triphosphate hydrolases"/>
    <property type="match status" value="1"/>
</dbReference>
<feature type="domain" description="Dynamin N-terminal" evidence="6">
    <location>
        <begin position="93"/>
        <end position="268"/>
    </location>
</feature>
<dbReference type="Gene3D" id="3.40.50.300">
    <property type="entry name" value="P-loop containing nucleotide triphosphate hydrolases"/>
    <property type="match status" value="1"/>
</dbReference>
<reference evidence="7 8" key="1">
    <citation type="submission" date="2019-03" db="EMBL/GenBank/DDBJ databases">
        <title>Horizontal Gene Transfer Machinery in Histophilus somni.</title>
        <authorList>
            <person name="Mostafa Nazari M."/>
            <person name="Liljebjelke K."/>
        </authorList>
    </citation>
    <scope>NUCLEOTIDE SEQUENCE [LARGE SCALE GENOMIC DNA]</scope>
    <source>
        <strain evidence="7 8">UOC-EPH-KLM-04</strain>
    </source>
</reference>
<organism evidence="7 8">
    <name type="scientific">Histophilus somni</name>
    <name type="common">Haemophilus somnus</name>
    <dbReference type="NCBI Taxonomy" id="731"/>
    <lineage>
        <taxon>Bacteria</taxon>
        <taxon>Pseudomonadati</taxon>
        <taxon>Pseudomonadota</taxon>
        <taxon>Gammaproteobacteria</taxon>
        <taxon>Pasteurellales</taxon>
        <taxon>Pasteurellaceae</taxon>
        <taxon>Histophilus</taxon>
    </lineage>
</organism>
<keyword evidence="3" id="KW-0378">Hydrolase</keyword>
<gene>
    <name evidence="7" type="ORF">E2R48_04060</name>
</gene>
<evidence type="ECO:0000313" key="7">
    <source>
        <dbReference type="EMBL" id="TEW30308.1"/>
    </source>
</evidence>
<comment type="subcellular location">
    <subcellularLocation>
        <location evidence="1">Membrane</location>
    </subcellularLocation>
</comment>
<evidence type="ECO:0000259" key="6">
    <source>
        <dbReference type="Pfam" id="PF00350"/>
    </source>
</evidence>
<dbReference type="PANTHER" id="PTHR10465:SF0">
    <property type="entry name" value="SARCALUMENIN"/>
    <property type="match status" value="1"/>
</dbReference>
<comment type="caution">
    <text evidence="7">The sequence shown here is derived from an EMBL/GenBank/DDBJ whole genome shotgun (WGS) entry which is preliminary data.</text>
</comment>
<dbReference type="InterPro" id="IPR027417">
    <property type="entry name" value="P-loop_NTPase"/>
</dbReference>
<evidence type="ECO:0000256" key="1">
    <source>
        <dbReference type="ARBA" id="ARBA00004370"/>
    </source>
</evidence>
<dbReference type="Pfam" id="PF00350">
    <property type="entry name" value="Dynamin_N"/>
    <property type="match status" value="1"/>
</dbReference>
<keyword evidence="2" id="KW-0547">Nucleotide-binding</keyword>
<keyword evidence="5" id="KW-0472">Membrane</keyword>
<keyword evidence="4" id="KW-0342">GTP-binding</keyword>
<dbReference type="AlphaFoldDB" id="A0AAX2S4N2"/>
<evidence type="ECO:0000256" key="4">
    <source>
        <dbReference type="ARBA" id="ARBA00023134"/>
    </source>
</evidence>
<proteinExistence type="predicted"/>
<evidence type="ECO:0000313" key="8">
    <source>
        <dbReference type="Proteomes" id="UP000297565"/>
    </source>
</evidence>
<dbReference type="InterPro" id="IPR027094">
    <property type="entry name" value="Mitofusin_fam"/>
</dbReference>
<name>A0AAX2S4N2_HISSO</name>
<dbReference type="GO" id="GO:0005525">
    <property type="term" value="F:GTP binding"/>
    <property type="evidence" value="ECO:0007669"/>
    <property type="project" value="UniProtKB-KW"/>
</dbReference>
<dbReference type="GO" id="GO:0003924">
    <property type="term" value="F:GTPase activity"/>
    <property type="evidence" value="ECO:0007669"/>
    <property type="project" value="InterPro"/>
</dbReference>
<evidence type="ECO:0000256" key="3">
    <source>
        <dbReference type="ARBA" id="ARBA00022801"/>
    </source>
</evidence>
<dbReference type="EMBL" id="SNRV01000006">
    <property type="protein sequence ID" value="TEW30308.1"/>
    <property type="molecule type" value="Genomic_DNA"/>
</dbReference>
<dbReference type="GO" id="GO:0016020">
    <property type="term" value="C:membrane"/>
    <property type="evidence" value="ECO:0007669"/>
    <property type="project" value="UniProtKB-SubCell"/>
</dbReference>
<dbReference type="PANTHER" id="PTHR10465">
    <property type="entry name" value="TRANSMEMBRANE GTPASE FZO1"/>
    <property type="match status" value="1"/>
</dbReference>